<organism evidence="1 2">
    <name type="scientific">Candidatus Woesebacteria bacterium RIFCSPHIGHO2_01_FULL_44_21</name>
    <dbReference type="NCBI Taxonomy" id="1802503"/>
    <lineage>
        <taxon>Bacteria</taxon>
        <taxon>Candidatus Woeseibacteriota</taxon>
    </lineage>
</organism>
<protein>
    <submittedName>
        <fullName evidence="1">Uncharacterized protein</fullName>
    </submittedName>
</protein>
<gene>
    <name evidence="1" type="ORF">A2803_04560</name>
</gene>
<evidence type="ECO:0000313" key="2">
    <source>
        <dbReference type="Proteomes" id="UP000178870"/>
    </source>
</evidence>
<comment type="caution">
    <text evidence="1">The sequence shown here is derived from an EMBL/GenBank/DDBJ whole genome shotgun (WGS) entry which is preliminary data.</text>
</comment>
<reference evidence="1 2" key="1">
    <citation type="journal article" date="2016" name="Nat. Commun.">
        <title>Thousands of microbial genomes shed light on interconnected biogeochemical processes in an aquifer system.</title>
        <authorList>
            <person name="Anantharaman K."/>
            <person name="Brown C.T."/>
            <person name="Hug L.A."/>
            <person name="Sharon I."/>
            <person name="Castelle C.J."/>
            <person name="Probst A.J."/>
            <person name="Thomas B.C."/>
            <person name="Singh A."/>
            <person name="Wilkins M.J."/>
            <person name="Karaoz U."/>
            <person name="Brodie E.L."/>
            <person name="Williams K.H."/>
            <person name="Hubbard S.S."/>
            <person name="Banfield J.F."/>
        </authorList>
    </citation>
    <scope>NUCLEOTIDE SEQUENCE [LARGE SCALE GENOMIC DNA]</scope>
</reference>
<dbReference type="EMBL" id="MGGP01000022">
    <property type="protein sequence ID" value="OGM31673.1"/>
    <property type="molecule type" value="Genomic_DNA"/>
</dbReference>
<dbReference type="AlphaFoldDB" id="A0A1F7YWG5"/>
<proteinExistence type="predicted"/>
<name>A0A1F7YWG5_9BACT</name>
<accession>A0A1F7YWG5</accession>
<sequence length="135" mass="13411">MVFSCLDFKKLAAAAPTKPTPATTIIMAIGERFPEPLWLVVSSIPKTSGVEVASPRTSIGAAEAVSVGFGVAVGFLVGAAVGFGVADFVGVGVGVDDGVGLGDGDGVGVGEGVGVATFKETVNSFESEPLDELPV</sequence>
<dbReference type="Proteomes" id="UP000178870">
    <property type="component" value="Unassembled WGS sequence"/>
</dbReference>
<evidence type="ECO:0000313" key="1">
    <source>
        <dbReference type="EMBL" id="OGM31673.1"/>
    </source>
</evidence>